<dbReference type="OrthoDB" id="298800at2157"/>
<comment type="caution">
    <text evidence="2">The sequence shown here is derived from an EMBL/GenBank/DDBJ whole genome shotgun (WGS) entry which is preliminary data.</text>
</comment>
<feature type="compositionally biased region" description="Acidic residues" evidence="1">
    <location>
        <begin position="13"/>
        <end position="24"/>
    </location>
</feature>
<organism evidence="2 3">
    <name type="scientific">Halobaculum saliterrae</name>
    <dbReference type="NCBI Taxonomy" id="2073113"/>
    <lineage>
        <taxon>Archaea</taxon>
        <taxon>Methanobacteriati</taxon>
        <taxon>Methanobacteriota</taxon>
        <taxon>Stenosarchaea group</taxon>
        <taxon>Halobacteria</taxon>
        <taxon>Halobacteriales</taxon>
        <taxon>Haloferacaceae</taxon>
        <taxon>Halobaculum</taxon>
    </lineage>
</organism>
<keyword evidence="3" id="KW-1185">Reference proteome</keyword>
<dbReference type="Proteomes" id="UP000437065">
    <property type="component" value="Unassembled WGS sequence"/>
</dbReference>
<evidence type="ECO:0000313" key="2">
    <source>
        <dbReference type="EMBL" id="MXR42709.1"/>
    </source>
</evidence>
<dbReference type="EMBL" id="WUUS01000010">
    <property type="protein sequence ID" value="MXR42709.1"/>
    <property type="molecule type" value="Genomic_DNA"/>
</dbReference>
<evidence type="ECO:0000313" key="3">
    <source>
        <dbReference type="Proteomes" id="UP000437065"/>
    </source>
</evidence>
<reference evidence="2 3" key="1">
    <citation type="submission" date="2019-12" db="EMBL/GenBank/DDBJ databases">
        <title>Isolation and characterization of three novel carbon monoxide-oxidizing members of Halobacteria from salione crusts and soils.</title>
        <authorList>
            <person name="Myers M.R."/>
            <person name="King G.M."/>
        </authorList>
    </citation>
    <scope>NUCLEOTIDE SEQUENCE [LARGE SCALE GENOMIC DNA]</scope>
    <source>
        <strain evidence="2 3">WSA2</strain>
    </source>
</reference>
<gene>
    <name evidence="2" type="ORF">GRX01_15350</name>
</gene>
<feature type="region of interest" description="Disordered" evidence="1">
    <location>
        <begin position="1"/>
        <end position="25"/>
    </location>
</feature>
<protein>
    <submittedName>
        <fullName evidence="2">Uncharacterized protein</fullName>
    </submittedName>
</protein>
<feature type="compositionally biased region" description="Low complexity" evidence="1">
    <location>
        <begin position="1"/>
        <end position="12"/>
    </location>
</feature>
<dbReference type="AlphaFoldDB" id="A0A6B0T873"/>
<dbReference type="RefSeq" id="WP_159669529.1">
    <property type="nucleotide sequence ID" value="NZ_WUUS01000010.1"/>
</dbReference>
<accession>A0A6B0T873</accession>
<evidence type="ECO:0000256" key="1">
    <source>
        <dbReference type="SAM" id="MobiDB-lite"/>
    </source>
</evidence>
<sequence length="183" mass="19843">MSSDAADGADAPDPTDDGTDDEIGDSGIEIEVHGHFGMTGSFPLRICELFFASDGVHLAEYGMITPLFGLGVGKHEREAAAMNELLDRYGIDEVIARSDAVTWLSYDGLDRVVVSDGGRLGNARVGVYPETGDSHAYRIHDDEFDAEAFVDELSELGEDRGFEVVSESGLGYRPRESLDRFFG</sequence>
<name>A0A6B0T873_9EURY</name>
<proteinExistence type="predicted"/>